<evidence type="ECO:0000256" key="6">
    <source>
        <dbReference type="HAMAP-Rule" id="MF_00013"/>
    </source>
</evidence>
<protein>
    <recommendedName>
        <fullName evidence="6 7">Octanoyltransferase</fullName>
        <ecNumber evidence="6 7">2.3.1.181</ecNumber>
    </recommendedName>
    <alternativeName>
        <fullName evidence="6">Lipoate-protein ligase B</fullName>
    </alternativeName>
    <alternativeName>
        <fullName evidence="6">Lipoyl/octanoyl transferase</fullName>
    </alternativeName>
    <alternativeName>
        <fullName evidence="6">Octanoyl-[acyl-carrier-protein]-protein N-octanoyltransferase</fullName>
    </alternativeName>
</protein>
<dbReference type="InterPro" id="IPR045864">
    <property type="entry name" value="aa-tRNA-synth_II/BPL/LPL"/>
</dbReference>
<comment type="pathway">
    <text evidence="1 6 7">Protein modification; protein lipoylation via endogenous pathway; protein N(6)-(lipoyl)lysine from octanoyl-[acyl-carrier-protein]: step 1/2.</text>
</comment>
<evidence type="ECO:0000256" key="9">
    <source>
        <dbReference type="PIRSR" id="PIRSR016262-2"/>
    </source>
</evidence>
<dbReference type="Pfam" id="PF21948">
    <property type="entry name" value="LplA-B_cat"/>
    <property type="match status" value="1"/>
</dbReference>
<keyword evidence="4 6" id="KW-0012">Acyltransferase</keyword>
<dbReference type="PIRSF" id="PIRSF016262">
    <property type="entry name" value="LPLase"/>
    <property type="match status" value="1"/>
</dbReference>
<comment type="function">
    <text evidence="5 6 7">Catalyzes the transfer of endogenously produced octanoic acid from octanoyl-acyl-carrier-protein onto the lipoyl domains of lipoate-dependent enzymes. Lipoyl-ACP can also act as a substrate although octanoyl-ACP is likely to be the physiological substrate.</text>
</comment>
<feature type="site" description="Lowers pKa of active site Cys" evidence="6 10">
    <location>
        <position position="138"/>
    </location>
</feature>
<evidence type="ECO:0000256" key="3">
    <source>
        <dbReference type="ARBA" id="ARBA00022679"/>
    </source>
</evidence>
<evidence type="ECO:0000256" key="5">
    <source>
        <dbReference type="ARBA" id="ARBA00024732"/>
    </source>
</evidence>
<evidence type="ECO:0000313" key="13">
    <source>
        <dbReference type="Proteomes" id="UP000294338"/>
    </source>
</evidence>
<feature type="binding site" evidence="6 9">
    <location>
        <begin position="154"/>
        <end position="156"/>
    </location>
    <ligand>
        <name>substrate</name>
    </ligand>
</feature>
<dbReference type="HAMAP" id="MF_00013">
    <property type="entry name" value="LipB"/>
    <property type="match status" value="1"/>
</dbReference>
<dbReference type="Proteomes" id="UP000294338">
    <property type="component" value="Chromosome 1"/>
</dbReference>
<evidence type="ECO:0000256" key="4">
    <source>
        <dbReference type="ARBA" id="ARBA00023315"/>
    </source>
</evidence>
<organism evidence="12 13">
    <name type="scientific">Candidatus Erwinia haradaeae</name>
    <dbReference type="NCBI Taxonomy" id="1922217"/>
    <lineage>
        <taxon>Bacteria</taxon>
        <taxon>Pseudomonadati</taxon>
        <taxon>Pseudomonadota</taxon>
        <taxon>Gammaproteobacteria</taxon>
        <taxon>Enterobacterales</taxon>
        <taxon>Erwiniaceae</taxon>
        <taxon>Erwinia</taxon>
    </lineage>
</organism>
<dbReference type="Gene3D" id="3.30.930.10">
    <property type="entry name" value="Bira Bifunctional Protein, Domain 2"/>
    <property type="match status" value="1"/>
</dbReference>
<dbReference type="InterPro" id="IPR000544">
    <property type="entry name" value="Octanoyltransferase"/>
</dbReference>
<dbReference type="EC" id="2.3.1.181" evidence="6 7"/>
<evidence type="ECO:0000256" key="7">
    <source>
        <dbReference type="PIRNR" id="PIRNR016262"/>
    </source>
</evidence>
<reference evidence="12 13" key="1">
    <citation type="submission" date="2019-02" db="EMBL/GenBank/DDBJ databases">
        <authorList>
            <person name="Manzano-Marin A."/>
            <person name="Manzano-Marin A."/>
        </authorList>
    </citation>
    <scope>NUCLEOTIDE SEQUENCE [LARGE SCALE GENOMIC DNA]</scope>
    <source>
        <strain evidence="12 13">ErCisplendens/pseudotsugae</strain>
    </source>
</reference>
<dbReference type="SUPFAM" id="SSF55681">
    <property type="entry name" value="Class II aaRS and biotin synthetases"/>
    <property type="match status" value="1"/>
</dbReference>
<dbReference type="CDD" id="cd16444">
    <property type="entry name" value="LipB"/>
    <property type="match status" value="1"/>
</dbReference>
<dbReference type="GO" id="GO:0005737">
    <property type="term" value="C:cytoplasm"/>
    <property type="evidence" value="ECO:0007669"/>
    <property type="project" value="UniProtKB-SubCell"/>
</dbReference>
<name>A0A451D472_9GAMM</name>
<evidence type="ECO:0000256" key="1">
    <source>
        <dbReference type="ARBA" id="ARBA00004821"/>
    </source>
</evidence>
<evidence type="ECO:0000256" key="10">
    <source>
        <dbReference type="PIRSR" id="PIRSR016262-3"/>
    </source>
</evidence>
<dbReference type="GO" id="GO:0009249">
    <property type="term" value="P:protein lipoylation"/>
    <property type="evidence" value="ECO:0007669"/>
    <property type="project" value="InterPro"/>
</dbReference>
<keyword evidence="3 6" id="KW-0808">Transferase</keyword>
<accession>A0A451D472</accession>
<dbReference type="EMBL" id="LR217705">
    <property type="protein sequence ID" value="VFP80478.1"/>
    <property type="molecule type" value="Genomic_DNA"/>
</dbReference>
<dbReference type="FunFam" id="3.30.930.10:FF:000020">
    <property type="entry name" value="Octanoyltransferase"/>
    <property type="match status" value="1"/>
</dbReference>
<evidence type="ECO:0000259" key="11">
    <source>
        <dbReference type="PROSITE" id="PS51733"/>
    </source>
</evidence>
<proteinExistence type="inferred from homology"/>
<comment type="similarity">
    <text evidence="6 7">Belongs to the LipB family.</text>
</comment>
<comment type="miscellaneous">
    <text evidence="6">In the reaction, the free carboxyl group of octanoic acid is attached via an amide linkage to the epsilon-amino group of a specific lysine residue of lipoyl domains of lipoate-dependent enzymes.</text>
</comment>
<dbReference type="NCBIfam" id="NF010922">
    <property type="entry name" value="PRK14342.1"/>
    <property type="match status" value="1"/>
</dbReference>
<dbReference type="GO" id="GO:0033819">
    <property type="term" value="F:lipoyl(octanoyl) transferase activity"/>
    <property type="evidence" value="ECO:0007669"/>
    <property type="project" value="UniProtKB-EC"/>
</dbReference>
<dbReference type="PANTHER" id="PTHR10993">
    <property type="entry name" value="OCTANOYLTRANSFERASE"/>
    <property type="match status" value="1"/>
</dbReference>
<feature type="binding site" evidence="6 9">
    <location>
        <begin position="141"/>
        <end position="143"/>
    </location>
    <ligand>
        <name>substrate</name>
    </ligand>
</feature>
<dbReference type="PANTHER" id="PTHR10993:SF7">
    <property type="entry name" value="LIPOYLTRANSFERASE 2, MITOCHONDRIAL-RELATED"/>
    <property type="match status" value="1"/>
</dbReference>
<evidence type="ECO:0000313" key="12">
    <source>
        <dbReference type="EMBL" id="VFP80478.1"/>
    </source>
</evidence>
<dbReference type="UniPathway" id="UPA00538">
    <property type="reaction ID" value="UER00592"/>
</dbReference>
<dbReference type="InterPro" id="IPR020605">
    <property type="entry name" value="Octanoyltransferase_CS"/>
</dbReference>
<dbReference type="PROSITE" id="PS01313">
    <property type="entry name" value="LIPB"/>
    <property type="match status" value="1"/>
</dbReference>
<dbReference type="PROSITE" id="PS51733">
    <property type="entry name" value="BPL_LPL_CATALYTIC"/>
    <property type="match status" value="1"/>
</dbReference>
<evidence type="ECO:0000256" key="2">
    <source>
        <dbReference type="ARBA" id="ARBA00022490"/>
    </source>
</evidence>
<feature type="binding site" evidence="6 9">
    <location>
        <begin position="74"/>
        <end position="81"/>
    </location>
    <ligand>
        <name>substrate</name>
    </ligand>
</feature>
<evidence type="ECO:0000256" key="8">
    <source>
        <dbReference type="PIRSR" id="PIRSR016262-1"/>
    </source>
</evidence>
<dbReference type="NCBIfam" id="TIGR00214">
    <property type="entry name" value="lipB"/>
    <property type="match status" value="1"/>
</dbReference>
<comment type="subcellular location">
    <subcellularLocation>
        <location evidence="6">Cytoplasm</location>
    </subcellularLocation>
</comment>
<feature type="domain" description="BPL/LPL catalytic" evidence="11">
    <location>
        <begin position="35"/>
        <end position="210"/>
    </location>
</feature>
<gene>
    <name evidence="6 12" type="primary">lipB</name>
    <name evidence="12" type="ORF">ERCISPPS3390_350</name>
</gene>
<dbReference type="AlphaFoldDB" id="A0A451D472"/>
<feature type="active site" description="Acyl-thioester intermediate" evidence="6 8">
    <location>
        <position position="172"/>
    </location>
</feature>
<comment type="catalytic activity">
    <reaction evidence="6 7">
        <text>octanoyl-[ACP] + L-lysyl-[protein] = N(6)-octanoyl-L-lysyl-[protein] + holo-[ACP] + H(+)</text>
        <dbReference type="Rhea" id="RHEA:17665"/>
        <dbReference type="Rhea" id="RHEA-COMP:9636"/>
        <dbReference type="Rhea" id="RHEA-COMP:9685"/>
        <dbReference type="Rhea" id="RHEA-COMP:9752"/>
        <dbReference type="Rhea" id="RHEA-COMP:9928"/>
        <dbReference type="ChEBI" id="CHEBI:15378"/>
        <dbReference type="ChEBI" id="CHEBI:29969"/>
        <dbReference type="ChEBI" id="CHEBI:64479"/>
        <dbReference type="ChEBI" id="CHEBI:78463"/>
        <dbReference type="ChEBI" id="CHEBI:78809"/>
        <dbReference type="EC" id="2.3.1.181"/>
    </reaction>
</comment>
<dbReference type="InterPro" id="IPR004143">
    <property type="entry name" value="BPL_LPL_catalytic"/>
</dbReference>
<keyword evidence="2 6" id="KW-0963">Cytoplasm</keyword>
<sequence length="226" mass="25639">MQILSPDTLIIRSLGLHNWLSISCAMRKFTNQRDYMTPDEIWLVEHFPVFTQGQTSKKKPLILPTGIPIMKSDRGGQITYHGPGQQMLYAMINLKRRCIGVHQLVVALEQTAIETLAVFSVNAYIKPGSPGVYVDGKKICSLGLRVRNNCSYHGLAFNINMDLTPFLYIDPCGDPLLEMTQLKQKKPEITLLEVQPILIRSLTHQLAVNRIYWDKNSTISEYHALD</sequence>